<keyword evidence="1" id="KW-0732">Signal</keyword>
<gene>
    <name evidence="2" type="ORF">L227DRAFT_616702</name>
</gene>
<evidence type="ECO:0008006" key="4">
    <source>
        <dbReference type="Google" id="ProtNLM"/>
    </source>
</evidence>
<sequence length="124" mass="12459">MRFANNFLIVGLAVMAATVGSVVAVPSSLETGAFCTGKFVCNPTLPGDCNISPSCTCTPIPASVNGKGLGACTSCAVPNCTSDSQCSSCNFNATIFDFGFDFTYSCINGKCTGTAKATGPSAAL</sequence>
<protein>
    <recommendedName>
        <fullName evidence="4">Extracellular membrane protein CFEM domain-containing protein</fullName>
    </recommendedName>
</protein>
<accession>A0A5C2RTF3</accession>
<proteinExistence type="predicted"/>
<feature type="signal peptide" evidence="1">
    <location>
        <begin position="1"/>
        <end position="24"/>
    </location>
</feature>
<feature type="chain" id="PRO_5022792351" description="Extracellular membrane protein CFEM domain-containing protein" evidence="1">
    <location>
        <begin position="25"/>
        <end position="124"/>
    </location>
</feature>
<evidence type="ECO:0000256" key="1">
    <source>
        <dbReference type="SAM" id="SignalP"/>
    </source>
</evidence>
<dbReference type="EMBL" id="ML122315">
    <property type="protein sequence ID" value="RPD53787.1"/>
    <property type="molecule type" value="Genomic_DNA"/>
</dbReference>
<keyword evidence="3" id="KW-1185">Reference proteome</keyword>
<dbReference type="AlphaFoldDB" id="A0A5C2RTF3"/>
<evidence type="ECO:0000313" key="2">
    <source>
        <dbReference type="EMBL" id="RPD53787.1"/>
    </source>
</evidence>
<dbReference type="Proteomes" id="UP000313359">
    <property type="component" value="Unassembled WGS sequence"/>
</dbReference>
<name>A0A5C2RTF3_9APHY</name>
<reference evidence="2" key="1">
    <citation type="journal article" date="2018" name="Genome Biol. Evol.">
        <title>Genomics and development of Lentinus tigrinus, a white-rot wood-decaying mushroom with dimorphic fruiting bodies.</title>
        <authorList>
            <person name="Wu B."/>
            <person name="Xu Z."/>
            <person name="Knudson A."/>
            <person name="Carlson A."/>
            <person name="Chen N."/>
            <person name="Kovaka S."/>
            <person name="LaButti K."/>
            <person name="Lipzen A."/>
            <person name="Pennachio C."/>
            <person name="Riley R."/>
            <person name="Schakwitz W."/>
            <person name="Umezawa K."/>
            <person name="Ohm R.A."/>
            <person name="Grigoriev I.V."/>
            <person name="Nagy L.G."/>
            <person name="Gibbons J."/>
            <person name="Hibbett D."/>
        </authorList>
    </citation>
    <scope>NUCLEOTIDE SEQUENCE [LARGE SCALE GENOMIC DNA]</scope>
    <source>
        <strain evidence="2">ALCF2SS1-6</strain>
    </source>
</reference>
<organism evidence="2 3">
    <name type="scientific">Lentinus tigrinus ALCF2SS1-6</name>
    <dbReference type="NCBI Taxonomy" id="1328759"/>
    <lineage>
        <taxon>Eukaryota</taxon>
        <taxon>Fungi</taxon>
        <taxon>Dikarya</taxon>
        <taxon>Basidiomycota</taxon>
        <taxon>Agaricomycotina</taxon>
        <taxon>Agaricomycetes</taxon>
        <taxon>Polyporales</taxon>
        <taxon>Polyporaceae</taxon>
        <taxon>Lentinus</taxon>
    </lineage>
</organism>
<evidence type="ECO:0000313" key="3">
    <source>
        <dbReference type="Proteomes" id="UP000313359"/>
    </source>
</evidence>